<dbReference type="Gene3D" id="3.40.50.410">
    <property type="entry name" value="von Willebrand factor, type A domain"/>
    <property type="match status" value="1"/>
</dbReference>
<gene>
    <name evidence="1" type="ORF">AGERDE_LOCUS1517</name>
</gene>
<evidence type="ECO:0000313" key="2">
    <source>
        <dbReference type="Proteomes" id="UP000789831"/>
    </source>
</evidence>
<proteinExistence type="predicted"/>
<accession>A0A9N8YRA5</accession>
<name>A0A9N8YRA5_9GLOM</name>
<sequence>METGLSRAIKASNELITNLHRDGLDRGCIATFNDFLVIRQSFTSYAKVLHRSLNALTNVASDGTRLYDSIVDVAVDTFRRKADSSRPWVMIVVTDGEDTRSSRSAEKCGKDVYTKFTSVDNNFLFVLGVGDGVNADEMQRPKVMKEIVCFITASKWPKRHNANTSAPDLNI</sequence>
<protein>
    <submittedName>
        <fullName evidence="1">8041_t:CDS:1</fullName>
    </submittedName>
</protein>
<dbReference type="Proteomes" id="UP000789831">
    <property type="component" value="Unassembled WGS sequence"/>
</dbReference>
<dbReference type="SUPFAM" id="SSF53300">
    <property type="entry name" value="vWA-like"/>
    <property type="match status" value="1"/>
</dbReference>
<keyword evidence="2" id="KW-1185">Reference proteome</keyword>
<dbReference type="InterPro" id="IPR036465">
    <property type="entry name" value="vWFA_dom_sf"/>
</dbReference>
<organism evidence="1 2">
    <name type="scientific">Ambispora gerdemannii</name>
    <dbReference type="NCBI Taxonomy" id="144530"/>
    <lineage>
        <taxon>Eukaryota</taxon>
        <taxon>Fungi</taxon>
        <taxon>Fungi incertae sedis</taxon>
        <taxon>Mucoromycota</taxon>
        <taxon>Glomeromycotina</taxon>
        <taxon>Glomeromycetes</taxon>
        <taxon>Archaeosporales</taxon>
        <taxon>Ambisporaceae</taxon>
        <taxon>Ambispora</taxon>
    </lineage>
</organism>
<comment type="caution">
    <text evidence="1">The sequence shown here is derived from an EMBL/GenBank/DDBJ whole genome shotgun (WGS) entry which is preliminary data.</text>
</comment>
<dbReference type="EMBL" id="CAJVPL010000106">
    <property type="protein sequence ID" value="CAG8447599.1"/>
    <property type="molecule type" value="Genomic_DNA"/>
</dbReference>
<dbReference type="AlphaFoldDB" id="A0A9N8YRA5"/>
<dbReference type="OrthoDB" id="409136at2759"/>
<evidence type="ECO:0000313" key="1">
    <source>
        <dbReference type="EMBL" id="CAG8447599.1"/>
    </source>
</evidence>
<dbReference type="CDD" id="cd00198">
    <property type="entry name" value="vWFA"/>
    <property type="match status" value="1"/>
</dbReference>
<reference evidence="1" key="1">
    <citation type="submission" date="2021-06" db="EMBL/GenBank/DDBJ databases">
        <authorList>
            <person name="Kallberg Y."/>
            <person name="Tangrot J."/>
            <person name="Rosling A."/>
        </authorList>
    </citation>
    <scope>NUCLEOTIDE SEQUENCE</scope>
    <source>
        <strain evidence="1">MT106</strain>
    </source>
</reference>